<protein>
    <submittedName>
        <fullName evidence="7">NAD(P)/FAD-dependent oxidoreductase</fullName>
    </submittedName>
</protein>
<feature type="non-terminal residue" evidence="7">
    <location>
        <position position="1"/>
    </location>
</feature>
<dbReference type="Gene3D" id="3.50.50.60">
    <property type="entry name" value="FAD/NAD(P)-binding domain"/>
    <property type="match status" value="2"/>
</dbReference>
<dbReference type="PRINTS" id="PR00368">
    <property type="entry name" value="FADPNR"/>
</dbReference>
<proteinExistence type="predicted"/>
<dbReference type="SUPFAM" id="SSF51905">
    <property type="entry name" value="FAD/NAD(P)-binding domain"/>
    <property type="match status" value="1"/>
</dbReference>
<organism evidence="7 8">
    <name type="scientific">Prauserella oleivorans</name>
    <dbReference type="NCBI Taxonomy" id="1478153"/>
    <lineage>
        <taxon>Bacteria</taxon>
        <taxon>Bacillati</taxon>
        <taxon>Actinomycetota</taxon>
        <taxon>Actinomycetes</taxon>
        <taxon>Pseudonocardiales</taxon>
        <taxon>Pseudonocardiaceae</taxon>
        <taxon>Prauserella</taxon>
    </lineage>
</organism>
<evidence type="ECO:0000259" key="6">
    <source>
        <dbReference type="Pfam" id="PF14759"/>
    </source>
</evidence>
<accession>A0ABW5WC44</accession>
<dbReference type="PANTHER" id="PTHR43557:SF2">
    <property type="entry name" value="RIESKE DOMAIN-CONTAINING PROTEIN-RELATED"/>
    <property type="match status" value="1"/>
</dbReference>
<dbReference type="EMBL" id="JBHUOF010000021">
    <property type="protein sequence ID" value="MFD2801105.1"/>
    <property type="molecule type" value="Genomic_DNA"/>
</dbReference>
<evidence type="ECO:0000313" key="8">
    <source>
        <dbReference type="Proteomes" id="UP001597478"/>
    </source>
</evidence>
<sequence length="360" mass="37975">SKEYLETGSDEDLYLLGEQWCAESGVDLRLGTQVSRLDPGTGSVVLADGTALDADAVLLATGGRPRRLPGVDGTRVHTLRTRADADRLRESLRPGARIVIVGAGFIGAEVASTARARGADVVVLDALDVPMSGVLGARMGAVCAQLHRAHGVELRLGEPVESVVEGRSGVTVRTASGWRTDADAVVVGAGIVPAVEVAERSGIAVRDGILVDASGRTSMPNVYAAGDVANHDHPLFGTRIRAEHVEAANRLATVAADTMLGREAVFADPHWFWSDQYGTNLQFTGYAADHDRIVLRGTPDEFDFCAFYLRDGVVRAAFAAERGEDVVAAKELIGRAQRVDPAVLADPGADLMDLAMEGVS</sequence>
<feature type="domain" description="Reductase C-terminal" evidence="6">
    <location>
        <begin position="271"/>
        <end position="354"/>
    </location>
</feature>
<comment type="cofactor">
    <cofactor evidence="1">
        <name>FAD</name>
        <dbReference type="ChEBI" id="CHEBI:57692"/>
    </cofactor>
</comment>
<evidence type="ECO:0000313" key="7">
    <source>
        <dbReference type="EMBL" id="MFD2801105.1"/>
    </source>
</evidence>
<dbReference type="SUPFAM" id="SSF55424">
    <property type="entry name" value="FAD/NAD-linked reductases, dimerisation (C-terminal) domain"/>
    <property type="match status" value="1"/>
</dbReference>
<dbReference type="PRINTS" id="PR00411">
    <property type="entry name" value="PNDRDTASEI"/>
</dbReference>
<gene>
    <name evidence="7" type="ORF">ACFS2C_17065</name>
</gene>
<dbReference type="Pfam" id="PF07992">
    <property type="entry name" value="Pyr_redox_2"/>
    <property type="match status" value="1"/>
</dbReference>
<dbReference type="PANTHER" id="PTHR43557">
    <property type="entry name" value="APOPTOSIS-INDUCING FACTOR 1"/>
    <property type="match status" value="1"/>
</dbReference>
<dbReference type="Proteomes" id="UP001597478">
    <property type="component" value="Unassembled WGS sequence"/>
</dbReference>
<keyword evidence="8" id="KW-1185">Reference proteome</keyword>
<dbReference type="Pfam" id="PF14759">
    <property type="entry name" value="Reductase_C"/>
    <property type="match status" value="1"/>
</dbReference>
<name>A0ABW5WC44_9PSEU</name>
<evidence type="ECO:0000256" key="2">
    <source>
        <dbReference type="ARBA" id="ARBA00022630"/>
    </source>
</evidence>
<keyword evidence="4" id="KW-0560">Oxidoreductase</keyword>
<dbReference type="InterPro" id="IPR028202">
    <property type="entry name" value="Reductase_C"/>
</dbReference>
<feature type="domain" description="FAD/NAD(P)-binding" evidence="5">
    <location>
        <begin position="23"/>
        <end position="239"/>
    </location>
</feature>
<evidence type="ECO:0000256" key="3">
    <source>
        <dbReference type="ARBA" id="ARBA00022827"/>
    </source>
</evidence>
<reference evidence="8" key="1">
    <citation type="journal article" date="2019" name="Int. J. Syst. Evol. Microbiol.">
        <title>The Global Catalogue of Microorganisms (GCM) 10K type strain sequencing project: providing services to taxonomists for standard genome sequencing and annotation.</title>
        <authorList>
            <consortium name="The Broad Institute Genomics Platform"/>
            <consortium name="The Broad Institute Genome Sequencing Center for Infectious Disease"/>
            <person name="Wu L."/>
            <person name="Ma J."/>
        </authorList>
    </citation>
    <scope>NUCLEOTIDE SEQUENCE [LARGE SCALE GENOMIC DNA]</scope>
    <source>
        <strain evidence="8">IBRC-M 10906</strain>
    </source>
</reference>
<dbReference type="InterPro" id="IPR036188">
    <property type="entry name" value="FAD/NAD-bd_sf"/>
</dbReference>
<dbReference type="RefSeq" id="WP_377514114.1">
    <property type="nucleotide sequence ID" value="NZ_JBHUOF010000021.1"/>
</dbReference>
<dbReference type="InterPro" id="IPR016156">
    <property type="entry name" value="FAD/NAD-linked_Rdtase_dimer_sf"/>
</dbReference>
<dbReference type="Gene3D" id="3.30.390.30">
    <property type="match status" value="1"/>
</dbReference>
<dbReference type="InterPro" id="IPR023753">
    <property type="entry name" value="FAD/NAD-binding_dom"/>
</dbReference>
<keyword evidence="3" id="KW-0274">FAD</keyword>
<evidence type="ECO:0000256" key="1">
    <source>
        <dbReference type="ARBA" id="ARBA00001974"/>
    </source>
</evidence>
<keyword evidence="2" id="KW-0285">Flavoprotein</keyword>
<evidence type="ECO:0000256" key="4">
    <source>
        <dbReference type="ARBA" id="ARBA00023002"/>
    </source>
</evidence>
<evidence type="ECO:0000259" key="5">
    <source>
        <dbReference type="Pfam" id="PF07992"/>
    </source>
</evidence>
<dbReference type="InterPro" id="IPR050446">
    <property type="entry name" value="FAD-oxidoreductase/Apoptosis"/>
</dbReference>
<comment type="caution">
    <text evidence="7">The sequence shown here is derived from an EMBL/GenBank/DDBJ whole genome shotgun (WGS) entry which is preliminary data.</text>
</comment>